<dbReference type="EMBL" id="CP022437">
    <property type="protein sequence ID" value="ASN06852.1"/>
    <property type="molecule type" value="Genomic_DNA"/>
</dbReference>
<proteinExistence type="predicted"/>
<organism evidence="2 3">
    <name type="scientific">Virgibacillus necropolis</name>
    <dbReference type="NCBI Taxonomy" id="163877"/>
    <lineage>
        <taxon>Bacteria</taxon>
        <taxon>Bacillati</taxon>
        <taxon>Bacillota</taxon>
        <taxon>Bacilli</taxon>
        <taxon>Bacillales</taxon>
        <taxon>Bacillaceae</taxon>
        <taxon>Virgibacillus</taxon>
    </lineage>
</organism>
<protein>
    <recommendedName>
        <fullName evidence="1">HTH cro/C1-type domain-containing protein</fullName>
    </recommendedName>
</protein>
<feature type="domain" description="HTH cro/C1-type" evidence="1">
    <location>
        <begin position="19"/>
        <end position="70"/>
    </location>
</feature>
<accession>A0A221MGV8</accession>
<dbReference type="PROSITE" id="PS50943">
    <property type="entry name" value="HTH_CROC1"/>
    <property type="match status" value="1"/>
</dbReference>
<evidence type="ECO:0000313" key="3">
    <source>
        <dbReference type="Proteomes" id="UP000204391"/>
    </source>
</evidence>
<dbReference type="Gene3D" id="1.10.260.40">
    <property type="entry name" value="lambda repressor-like DNA-binding domains"/>
    <property type="match status" value="1"/>
</dbReference>
<dbReference type="SUPFAM" id="SSF47413">
    <property type="entry name" value="lambda repressor-like DNA-binding domains"/>
    <property type="match status" value="1"/>
</dbReference>
<dbReference type="CDD" id="cd00093">
    <property type="entry name" value="HTH_XRE"/>
    <property type="match status" value="1"/>
</dbReference>
<dbReference type="Proteomes" id="UP000204391">
    <property type="component" value="Chromosome"/>
</dbReference>
<keyword evidence="3" id="KW-1185">Reference proteome</keyword>
<dbReference type="GO" id="GO:0003677">
    <property type="term" value="F:DNA binding"/>
    <property type="evidence" value="ECO:0007669"/>
    <property type="project" value="InterPro"/>
</dbReference>
<evidence type="ECO:0000259" key="1">
    <source>
        <dbReference type="PROSITE" id="PS50943"/>
    </source>
</evidence>
<sequence>MLPRLKEARSMDVKLFVTIRKLSGSNQYQYAGKLGISRSLVAKIETGERAITTDISAKVREEFGADYIEQVAKLVK</sequence>
<reference evidence="2 3" key="1">
    <citation type="journal article" date="2003" name="Int. J. Syst. Evol. Microbiol.">
        <title>Virgibacillus carmonensis sp. nov., Virgibacillus necropolis sp. nov. and Virgibacillus picturae sp. nov., three novel species isolated from deteriorated mural paintings, transfer of the species of the genus salibacillus to Virgibacillus, as Virgibacillus marismortui comb. nov. and Virgibacillus salexigens comb. nov., and emended description of the genus Virgibacillus.</title>
        <authorList>
            <person name="Heyrman J."/>
            <person name="Logan N.A."/>
            <person name="Busse H.J."/>
            <person name="Balcaen A."/>
            <person name="Lebbe L."/>
            <person name="Rodriguez-Diaz M."/>
            <person name="Swings J."/>
            <person name="De Vos P."/>
        </authorList>
    </citation>
    <scope>NUCLEOTIDE SEQUENCE [LARGE SCALE GENOMIC DNA]</scope>
    <source>
        <strain evidence="2 3">LMG 19488</strain>
    </source>
</reference>
<dbReference type="InterPro" id="IPR001387">
    <property type="entry name" value="Cro/C1-type_HTH"/>
</dbReference>
<dbReference type="InterPro" id="IPR010982">
    <property type="entry name" value="Lambda_DNA-bd_dom_sf"/>
</dbReference>
<name>A0A221MGV8_9BACI</name>
<dbReference type="AlphaFoldDB" id="A0A221MGV8"/>
<dbReference type="Pfam" id="PF01381">
    <property type="entry name" value="HTH_3"/>
    <property type="match status" value="1"/>
</dbReference>
<gene>
    <name evidence="2" type="ORF">CFK40_18405</name>
</gene>
<evidence type="ECO:0000313" key="2">
    <source>
        <dbReference type="EMBL" id="ASN06852.1"/>
    </source>
</evidence>
<dbReference type="KEGG" id="vne:CFK40_18405"/>